<evidence type="ECO:0000256" key="1">
    <source>
        <dbReference type="SAM" id="MobiDB-lite"/>
    </source>
</evidence>
<proteinExistence type="predicted"/>
<dbReference type="Proteomes" id="UP000756710">
    <property type="component" value="Unassembled WGS sequence"/>
</dbReference>
<accession>A0ABS4N1E5</accession>
<feature type="compositionally biased region" description="Basic and acidic residues" evidence="1">
    <location>
        <begin position="296"/>
        <end position="307"/>
    </location>
</feature>
<feature type="region of interest" description="Disordered" evidence="1">
    <location>
        <begin position="276"/>
        <end position="312"/>
    </location>
</feature>
<comment type="caution">
    <text evidence="2">The sequence shown here is derived from an EMBL/GenBank/DDBJ whole genome shotgun (WGS) entry which is preliminary data.</text>
</comment>
<dbReference type="EMBL" id="JAGGLR010000021">
    <property type="protein sequence ID" value="MBP2065829.1"/>
    <property type="molecule type" value="Genomic_DNA"/>
</dbReference>
<dbReference type="RefSeq" id="WP_209468941.1">
    <property type="nucleotide sequence ID" value="NZ_BAABDR010000042.1"/>
</dbReference>
<evidence type="ECO:0000313" key="3">
    <source>
        <dbReference type="Proteomes" id="UP000756710"/>
    </source>
</evidence>
<sequence>MEHWCLIRMVSKELGSNGHHSLKYIRDLRDGEKGEIDDAQKLLRSFSGNWQGNAVDLSFQRFNEVFEECVMGIQKANGCLSDSDRSMLSRAAVEAAEAISSWPRKVLGREYDNLGDTPETQEAISDVAKKLLSEGSPILALERIGECRDDSLVSIATVSREGRNHLVAHFRKEVLHAAGVPGADNWVVQEFLAVGLSQLQYLAATILKTHRKQIEKSAQVILSLHGETLYGHPTLVPKDVLANLGKGRDLSFTPVEKPNLEGILRAVDTAEGLLEREDDRKVQPGSPATSKVVPVEPEKMQEGEAKDPPGASDLATLLTYVSNLSTDLEKRWSSLVEDEGSEPQKEVLNKWYSFISSLKFHVGKQDRSTGPENRPIVRFPMAASDFTPDPAVTPIRRSLNQAAIAEMYAVRNLVDVMQGLRQPTASQIDLITGSETHWWESGAFNLVRKAAEVALRIVNRRDQLIELGESQDSNNPELVGTSRAADIVLYLSLSRAAMDQGLPESSLLYCSMTLRGIAIKFGGRQDSAEQVASTISAGSRSALREPTEQVMVLVRDLASGRDAPLEQIFNLASFWYEAIGPLVEEALAHTTAAHDESATQ</sequence>
<keyword evidence="3" id="KW-1185">Reference proteome</keyword>
<gene>
    <name evidence="2" type="ORF">J2Z30_006871</name>
</gene>
<evidence type="ECO:0000313" key="2">
    <source>
        <dbReference type="EMBL" id="MBP2065829.1"/>
    </source>
</evidence>
<protein>
    <submittedName>
        <fullName evidence="2">Uncharacterized protein</fullName>
    </submittedName>
</protein>
<name>A0ABS4N1E5_9ACTN</name>
<organism evidence="2 3">
    <name type="scientific">Streptomyces iranensis</name>
    <dbReference type="NCBI Taxonomy" id="576784"/>
    <lineage>
        <taxon>Bacteria</taxon>
        <taxon>Bacillati</taxon>
        <taxon>Actinomycetota</taxon>
        <taxon>Actinomycetes</taxon>
        <taxon>Kitasatosporales</taxon>
        <taxon>Streptomycetaceae</taxon>
        <taxon>Streptomyces</taxon>
        <taxon>Streptomyces violaceusniger group</taxon>
    </lineage>
</organism>
<reference evidence="2 3" key="1">
    <citation type="submission" date="2021-03" db="EMBL/GenBank/DDBJ databases">
        <title>Genomic Encyclopedia of Type Strains, Phase IV (KMG-IV): sequencing the most valuable type-strain genomes for metagenomic binning, comparative biology and taxonomic classification.</title>
        <authorList>
            <person name="Goeker M."/>
        </authorList>
    </citation>
    <scope>NUCLEOTIDE SEQUENCE [LARGE SCALE GENOMIC DNA]</scope>
    <source>
        <strain evidence="2 3">DSM 41954</strain>
    </source>
</reference>